<feature type="region of interest" description="Disordered" evidence="1">
    <location>
        <begin position="1487"/>
        <end position="1614"/>
    </location>
</feature>
<feature type="compositionally biased region" description="Low complexity" evidence="1">
    <location>
        <begin position="634"/>
        <end position="643"/>
    </location>
</feature>
<gene>
    <name evidence="3" type="ORF">DTER00134_LOCUS9732</name>
</gene>
<dbReference type="GO" id="GO:0005737">
    <property type="term" value="C:cytoplasm"/>
    <property type="evidence" value="ECO:0007669"/>
    <property type="project" value="TreeGrafter"/>
</dbReference>
<dbReference type="InterPro" id="IPR049362">
    <property type="entry name" value="TTI1_rpt"/>
</dbReference>
<feature type="compositionally biased region" description="Polar residues" evidence="1">
    <location>
        <begin position="1107"/>
        <end position="1116"/>
    </location>
</feature>
<feature type="compositionally biased region" description="Low complexity" evidence="1">
    <location>
        <begin position="1587"/>
        <end position="1614"/>
    </location>
</feature>
<dbReference type="PANTHER" id="PTHR18460:SF3">
    <property type="entry name" value="TELO2-INTERACTING PROTEIN 1 HOMOLOG"/>
    <property type="match status" value="1"/>
</dbReference>
<feature type="region of interest" description="Disordered" evidence="1">
    <location>
        <begin position="594"/>
        <end position="672"/>
    </location>
</feature>
<dbReference type="InterPro" id="IPR057567">
    <property type="entry name" value="TPR_TTI1_C"/>
</dbReference>
<feature type="compositionally biased region" description="Low complexity" evidence="1">
    <location>
        <begin position="458"/>
        <end position="473"/>
    </location>
</feature>
<feature type="compositionally biased region" description="Low complexity" evidence="1">
    <location>
        <begin position="1527"/>
        <end position="1539"/>
    </location>
</feature>
<dbReference type="InterPro" id="IPR016024">
    <property type="entry name" value="ARM-type_fold"/>
</dbReference>
<feature type="region of interest" description="Disordered" evidence="1">
    <location>
        <begin position="325"/>
        <end position="364"/>
    </location>
</feature>
<sequence length="1690" mass="171852">MPAPLSSAAGTMLPSCPPPSQQQQQPSAQVGAEEDFDVDALLLSSPAEMLAEEEQAKGSGGPPTFGLHATGSHFGGSAHPHSGAADSIRSTHHSSRFSQFAGMDSGPLAVQVPPLSRALSAEPAAPFLGYLVHACLAASEVEMAGGGGAGGNRTLRLMALQLLRRLMQVVSDWQALAFYLPGMASSLAKQIYAATGGLPKVSASAGSGSGSKATALAVSCLTDIVSITLSDAAHAPTLAAAGTSDVPEGASLALMGQHGGQGGLGDGPAGYDAQAALKALQGMASPGTSTTAAGAAAASVQLQPPAAAGPVQSASIQRLQGVAMPNKNAQSGPLSPSATQSKGPHGANAAGGDDNGRYNSGEQGGGERLLRVECDGAWLKGSSVRVVGLMQKALPPLCNHPRPSVREALAAGAVQLLRCCSQTLGTDGRNMLLELVLVLAQDEWPRVSQPCASWLAGQHQPQFQQEHTQSQTHAEGGMLPASGQQQQPKECQQNQIDAAMVAGPAGRPGGAVLLPGALLNQLVEGLLPAVRAGEAKGTLQARKLSTALLYAGAGGCSSQLLLRPVRLTQLLEALAACFTFDQAAAPLALHMRVADGGGSHHHHQSHQHSPPTSQPGPDRQGGGRSGGIATATDSVGGSSSVGGAQTEDNKSHAPSASPSTVASTRASGSSAHAPDAKASCVLLPRMPLCTLHLGSVRCYEAVAGVARSLGHLARMADAIAVAGCRTHMRRLCDQLAQLLRSAADQAASQQQHASTPPSSKAKARQSRGGPAGMASATSPASAASTALTTVGSTSWQGAAAAAAAVAAEIMLGASAAWQPAFPAPDVRDASKPQGPDAGFEQSVQLVLGQVVCEELWGAPTHNLGSMLQQQQGAGGVDMGWQDVDATHGHGTSEKASRLSAQTLGQNALLARALAECCGAAARALGPRLSASGRLLRCVLLPLLERLADPCPLAAQSAGIALDSVCTHCGYGGSLRNLLNANADYVVDALCGQLRDLGAHPRAPLLLAALLRRAGGVAPHMLPLMAEPLQAALRGLSIIARRQQPHYVHAFLAASVEIAAGAADEAADAAALSHAANRDVRARVESVAKQRRKAAEAAAAEARRSRGDSPSSLPTTTSARAYFTQRVRRQKAAQEASFSAAPPTAEDEEGLAAEAELAAEERLHGEGDGEEEEAGGWRHRIMGVEELEALEVRGRRLRSAATAAAAAADAAAPLLTSSDLRACLSAMQCARTALEALHHSTPALAADQQLMEDCGPKGVTRPTPPEPPKLLPTVALMWPHTMAALADARTPVVEGALQLVASLTCLGGGAFMARRFRSEASPLLSRLLISGTAHRPSLLTSTPSHNQSLAHIGSATSSSGGWAPSGLLLSSSEGTKSGITSGRGREWAADGRDRRDAEGQGGDLAPGALVRVRVGVLQCLGCVCGSPEARGAAKGMAWGIAEACLPFLSTSHPPPLQQAASNALKAVAQADEDAVWLLLTDVVCNSSSNSSSSSSNMPGTHAPKSALQSSGPCITALPEETQSHGPLPAQQQQQQPAEQPYNTDTGAGPATPNLLVHGVPPPPPSPSFPPFRALLSPLSQQPGSHTLASKPSRSSHPARARSSSSGPPLPPSFSLASPSAPWVVTSALASECAPRARTLLAGLENAGSAWNVQESAGLDPAGGTEGVEGQAGRLHVPLPTPLAVLVGGPLG</sequence>
<feature type="region of interest" description="Disordered" evidence="1">
    <location>
        <begin position="1"/>
        <end position="37"/>
    </location>
</feature>
<dbReference type="PANTHER" id="PTHR18460">
    <property type="entry name" value="TEL2 INTERACTING PROTEIN 1 TTI1 FAMILY MEMBER"/>
    <property type="match status" value="1"/>
</dbReference>
<feature type="region of interest" description="Disordered" evidence="1">
    <location>
        <begin position="1337"/>
        <end position="1360"/>
    </location>
</feature>
<proteinExistence type="predicted"/>
<accession>A0A7S3QW27</accession>
<feature type="region of interest" description="Disordered" evidence="1">
    <location>
        <begin position="743"/>
        <end position="777"/>
    </location>
</feature>
<feature type="compositionally biased region" description="Polar residues" evidence="1">
    <location>
        <begin position="1337"/>
        <end position="1359"/>
    </location>
</feature>
<evidence type="ECO:0000256" key="1">
    <source>
        <dbReference type="SAM" id="MobiDB-lite"/>
    </source>
</evidence>
<feature type="compositionally biased region" description="Low complexity" evidence="1">
    <location>
        <begin position="652"/>
        <end position="667"/>
    </location>
</feature>
<feature type="compositionally biased region" description="Polar residues" evidence="1">
    <location>
        <begin position="327"/>
        <end position="342"/>
    </location>
</feature>
<organism evidence="3">
    <name type="scientific">Dunaliella tertiolecta</name>
    <name type="common">Green alga</name>
    <dbReference type="NCBI Taxonomy" id="3047"/>
    <lineage>
        <taxon>Eukaryota</taxon>
        <taxon>Viridiplantae</taxon>
        <taxon>Chlorophyta</taxon>
        <taxon>core chlorophytes</taxon>
        <taxon>Chlorophyceae</taxon>
        <taxon>CS clade</taxon>
        <taxon>Chlamydomonadales</taxon>
        <taxon>Dunaliellaceae</taxon>
        <taxon>Dunaliella</taxon>
    </lineage>
</organism>
<evidence type="ECO:0000313" key="3">
    <source>
        <dbReference type="EMBL" id="CAE0494659.1"/>
    </source>
</evidence>
<feature type="compositionally biased region" description="Basic and acidic residues" evidence="1">
    <location>
        <begin position="1382"/>
        <end position="1397"/>
    </location>
</feature>
<feature type="compositionally biased region" description="Pro residues" evidence="1">
    <location>
        <begin position="1558"/>
        <end position="1568"/>
    </location>
</feature>
<feature type="region of interest" description="Disordered" evidence="1">
    <location>
        <begin position="1082"/>
        <end position="1116"/>
    </location>
</feature>
<dbReference type="Pfam" id="PF24181">
    <property type="entry name" value="TPR_TTI1_C"/>
    <property type="match status" value="1"/>
</dbReference>
<name>A0A7S3QW27_DUNTE</name>
<feature type="region of interest" description="Disordered" evidence="1">
    <location>
        <begin position="458"/>
        <end position="489"/>
    </location>
</feature>
<feature type="region of interest" description="Disordered" evidence="1">
    <location>
        <begin position="1372"/>
        <end position="1403"/>
    </location>
</feature>
<feature type="compositionally biased region" description="Low complexity" evidence="1">
    <location>
        <begin position="743"/>
        <end position="754"/>
    </location>
</feature>
<feature type="compositionally biased region" description="Polar residues" evidence="1">
    <location>
        <begin position="1576"/>
        <end position="1586"/>
    </location>
</feature>
<protein>
    <recommendedName>
        <fullName evidence="2">TTI1 C-terminal TPR domain-containing protein</fullName>
    </recommendedName>
</protein>
<feature type="domain" description="TTI1 C-terminal TPR" evidence="2">
    <location>
        <begin position="1410"/>
        <end position="1475"/>
    </location>
</feature>
<evidence type="ECO:0000259" key="2">
    <source>
        <dbReference type="Pfam" id="PF24181"/>
    </source>
</evidence>
<reference evidence="3" key="1">
    <citation type="submission" date="2021-01" db="EMBL/GenBank/DDBJ databases">
        <authorList>
            <person name="Corre E."/>
            <person name="Pelletier E."/>
            <person name="Niang G."/>
            <person name="Scheremetjew M."/>
            <person name="Finn R."/>
            <person name="Kale V."/>
            <person name="Holt S."/>
            <person name="Cochrane G."/>
            <person name="Meng A."/>
            <person name="Brown T."/>
            <person name="Cohen L."/>
        </authorList>
    </citation>
    <scope>NUCLEOTIDE SEQUENCE</scope>
    <source>
        <strain evidence="3">CCMP1320</strain>
    </source>
</reference>
<dbReference type="EMBL" id="HBIP01016613">
    <property type="protein sequence ID" value="CAE0494659.1"/>
    <property type="molecule type" value="Transcribed_RNA"/>
</dbReference>
<dbReference type="Pfam" id="PF21547">
    <property type="entry name" value="TTI1"/>
    <property type="match status" value="1"/>
</dbReference>
<dbReference type="SUPFAM" id="SSF48371">
    <property type="entry name" value="ARM repeat"/>
    <property type="match status" value="1"/>
</dbReference>
<feature type="compositionally biased region" description="Low complexity" evidence="1">
    <location>
        <begin position="607"/>
        <end position="618"/>
    </location>
</feature>
<dbReference type="InterPro" id="IPR052587">
    <property type="entry name" value="TELO2-interacting_protein_1"/>
</dbReference>